<evidence type="ECO:0000256" key="12">
    <source>
        <dbReference type="ARBA" id="ARBA00048366"/>
    </source>
</evidence>
<dbReference type="Proteomes" id="UP001146793">
    <property type="component" value="Unassembled WGS sequence"/>
</dbReference>
<sequence>MAEILGKSEKDLKKCSKYLSEGNLVAFPTETVYGLGANAFDVEAVRKIFKFKQRPLTDPVIVHVHSFKQAQGLIDLLPFEEELYEFLTTKFWPGPLTIVATANEKIPKVVTAGGKTVGIRSPSHPLALELLRVSQLPIAAPSANRFGHISPTTAGHVYEDLGKCPILILDGGKTDVGIESTVVKLQQTSEKKISLTVLRKGAISNLDLEDALVGTKFETKVQVSVSSKIVDHKKLEELQQKKQKEEENENKNEKENEKENENEKGEETIEKEESPGTNITHYAPDKPTFILTFNNLDKKKIEFEEEQEQLDLSKAIFVDYGGYRIDLKEKVLAYTDLSEEMDIKIATSSIYSTLRWTETIENGQFVLLPDISQITLKSKKKIPRMLPGLTDRMFRSASGRKVLLNNDLQIQIIKQELF</sequence>
<reference evidence="17" key="1">
    <citation type="submission" date="2022-08" db="EMBL/GenBank/DDBJ databases">
        <title>Novel sulphate-reducing endosymbionts in the free-living metamonad Anaeramoeba.</title>
        <authorList>
            <person name="Jerlstrom-Hultqvist J."/>
            <person name="Cepicka I."/>
            <person name="Gallot-Lavallee L."/>
            <person name="Salas-Leiva D."/>
            <person name="Curtis B.A."/>
            <person name="Zahonova K."/>
            <person name="Pipaliya S."/>
            <person name="Dacks J."/>
            <person name="Roger A.J."/>
        </authorList>
    </citation>
    <scope>NUCLEOTIDE SEQUENCE</scope>
    <source>
        <strain evidence="17">Busselton2</strain>
    </source>
</reference>
<feature type="binding site" evidence="14">
    <location>
        <position position="142"/>
    </location>
    <ligand>
        <name>L-threonine</name>
        <dbReference type="ChEBI" id="CHEBI:57926"/>
    </ligand>
</feature>
<accession>A0AAV7YYM6</accession>
<comment type="catalytic activity">
    <reaction evidence="12 13">
        <text>L-threonine + hydrogencarbonate + ATP = L-threonylcarbamoyladenylate + diphosphate + H2O</text>
        <dbReference type="Rhea" id="RHEA:36407"/>
        <dbReference type="ChEBI" id="CHEBI:15377"/>
        <dbReference type="ChEBI" id="CHEBI:17544"/>
        <dbReference type="ChEBI" id="CHEBI:30616"/>
        <dbReference type="ChEBI" id="CHEBI:33019"/>
        <dbReference type="ChEBI" id="CHEBI:57926"/>
        <dbReference type="ChEBI" id="CHEBI:73682"/>
        <dbReference type="EC" id="2.7.7.87"/>
    </reaction>
</comment>
<evidence type="ECO:0000313" key="17">
    <source>
        <dbReference type="EMBL" id="KAJ3435012.1"/>
    </source>
</evidence>
<keyword evidence="9 13" id="KW-0547">Nucleotide-binding</keyword>
<dbReference type="InterPro" id="IPR010923">
    <property type="entry name" value="T(6)A37_SUA5"/>
</dbReference>
<feature type="binding site" evidence="14">
    <location>
        <position position="31"/>
    </location>
    <ligand>
        <name>L-threonine</name>
        <dbReference type="ChEBI" id="CHEBI:57926"/>
    </ligand>
</feature>
<dbReference type="GO" id="GO:0005524">
    <property type="term" value="F:ATP binding"/>
    <property type="evidence" value="ECO:0007669"/>
    <property type="project" value="UniProtKB-UniRule"/>
</dbReference>
<keyword evidence="5 13" id="KW-0963">Cytoplasm</keyword>
<feature type="binding site" evidence="14">
    <location>
        <position position="150"/>
    </location>
    <ligand>
        <name>ATP</name>
        <dbReference type="ChEBI" id="CHEBI:30616"/>
    </ligand>
</feature>
<dbReference type="GO" id="GO:0008033">
    <property type="term" value="P:tRNA processing"/>
    <property type="evidence" value="ECO:0007669"/>
    <property type="project" value="UniProtKB-KW"/>
</dbReference>
<dbReference type="PANTHER" id="PTHR17490:SF16">
    <property type="entry name" value="THREONYLCARBAMOYL-AMP SYNTHASE"/>
    <property type="match status" value="1"/>
</dbReference>
<evidence type="ECO:0000256" key="10">
    <source>
        <dbReference type="ARBA" id="ARBA00022840"/>
    </source>
</evidence>
<dbReference type="Gene3D" id="3.40.50.11030">
    <property type="entry name" value="Threonylcarbamoyl-AMP synthase, C-terminal domain"/>
    <property type="match status" value="1"/>
</dbReference>
<dbReference type="InterPro" id="IPR017945">
    <property type="entry name" value="DHBP_synth_RibB-like_a/b_dom"/>
</dbReference>
<gene>
    <name evidence="17" type="ORF">M0812_02142</name>
</gene>
<feature type="region of interest" description="Disordered" evidence="15">
    <location>
        <begin position="240"/>
        <end position="281"/>
    </location>
</feature>
<feature type="binding site" evidence="14">
    <location>
        <position position="116"/>
    </location>
    <ligand>
        <name>ATP</name>
        <dbReference type="ChEBI" id="CHEBI:30616"/>
    </ligand>
</feature>
<dbReference type="GO" id="GO:0000049">
    <property type="term" value="F:tRNA binding"/>
    <property type="evidence" value="ECO:0007669"/>
    <property type="project" value="TreeGrafter"/>
</dbReference>
<feature type="binding site" evidence="14">
    <location>
        <position position="54"/>
    </location>
    <ligand>
        <name>ATP</name>
        <dbReference type="ChEBI" id="CHEBI:30616"/>
    </ligand>
</feature>
<dbReference type="AlphaFoldDB" id="A0AAV7YYM6"/>
<dbReference type="Pfam" id="PF01300">
    <property type="entry name" value="Sua5_yciO_yrdC"/>
    <property type="match status" value="1"/>
</dbReference>
<dbReference type="PIRSF" id="PIRSF004930">
    <property type="entry name" value="Tln_factor_SUA5"/>
    <property type="match status" value="1"/>
</dbReference>
<comment type="caution">
    <text evidence="17">The sequence shown here is derived from an EMBL/GenBank/DDBJ whole genome shotgun (WGS) entry which is preliminary data.</text>
</comment>
<feature type="compositionally biased region" description="Basic and acidic residues" evidence="15">
    <location>
        <begin position="240"/>
        <end position="274"/>
    </location>
</feature>
<evidence type="ECO:0000256" key="2">
    <source>
        <dbReference type="ARBA" id="ARBA00007663"/>
    </source>
</evidence>
<feature type="binding site" evidence="14">
    <location>
        <position position="120"/>
    </location>
    <ligand>
        <name>L-threonine</name>
        <dbReference type="ChEBI" id="CHEBI:57926"/>
    </ligand>
</feature>
<dbReference type="GO" id="GO:0003725">
    <property type="term" value="F:double-stranded RNA binding"/>
    <property type="evidence" value="ECO:0007669"/>
    <property type="project" value="UniProtKB-UniRule"/>
</dbReference>
<evidence type="ECO:0000259" key="16">
    <source>
        <dbReference type="PROSITE" id="PS51163"/>
    </source>
</evidence>
<keyword evidence="7 13" id="KW-0819">tRNA processing</keyword>
<name>A0AAV7YYM6_9EUKA</name>
<dbReference type="SUPFAM" id="SSF55821">
    <property type="entry name" value="YrdC/RibB"/>
    <property type="match status" value="1"/>
</dbReference>
<comment type="function">
    <text evidence="13">Required for the formation of a threonylcarbamoyl group on adenosine at position 37 (t(6)A37) in tRNAs that read codons beginning with adenine.</text>
</comment>
<evidence type="ECO:0000256" key="5">
    <source>
        <dbReference type="ARBA" id="ARBA00022490"/>
    </source>
</evidence>
<feature type="binding site" evidence="14">
    <location>
        <position position="180"/>
    </location>
    <ligand>
        <name>L-threonine</name>
        <dbReference type="ChEBI" id="CHEBI:57926"/>
    </ligand>
</feature>
<evidence type="ECO:0000256" key="15">
    <source>
        <dbReference type="SAM" id="MobiDB-lite"/>
    </source>
</evidence>
<evidence type="ECO:0000256" key="9">
    <source>
        <dbReference type="ARBA" id="ARBA00022741"/>
    </source>
</evidence>
<evidence type="ECO:0000256" key="3">
    <source>
        <dbReference type="ARBA" id="ARBA00012584"/>
    </source>
</evidence>
<proteinExistence type="inferred from homology"/>
<dbReference type="InterPro" id="IPR005145">
    <property type="entry name" value="Sua5_C"/>
</dbReference>
<feature type="domain" description="YrdC-like" evidence="16">
    <location>
        <begin position="9"/>
        <end position="203"/>
    </location>
</feature>
<dbReference type="Gene3D" id="3.90.870.10">
    <property type="entry name" value="DHBP synthase"/>
    <property type="match status" value="1"/>
</dbReference>
<dbReference type="EMBL" id="JANTQA010000042">
    <property type="protein sequence ID" value="KAJ3435012.1"/>
    <property type="molecule type" value="Genomic_DNA"/>
</dbReference>
<dbReference type="PROSITE" id="PS51163">
    <property type="entry name" value="YRDC"/>
    <property type="match status" value="1"/>
</dbReference>
<dbReference type="NCBIfam" id="TIGR00057">
    <property type="entry name" value="L-threonylcarbamoyladenylate synthase"/>
    <property type="match status" value="1"/>
</dbReference>
<evidence type="ECO:0000256" key="14">
    <source>
        <dbReference type="PIRSR" id="PIRSR004930-1"/>
    </source>
</evidence>
<dbReference type="EC" id="2.7.7.87" evidence="3 13"/>
<evidence type="ECO:0000256" key="4">
    <source>
        <dbReference type="ARBA" id="ARBA00015492"/>
    </source>
</evidence>
<dbReference type="InterPro" id="IPR006070">
    <property type="entry name" value="Sua5-like_dom"/>
</dbReference>
<dbReference type="GO" id="GO:0005737">
    <property type="term" value="C:cytoplasm"/>
    <property type="evidence" value="ECO:0007669"/>
    <property type="project" value="UniProtKB-SubCell"/>
</dbReference>
<feature type="binding site" evidence="14">
    <location>
        <position position="199"/>
    </location>
    <ligand>
        <name>ATP</name>
        <dbReference type="ChEBI" id="CHEBI:30616"/>
    </ligand>
</feature>
<dbReference type="InterPro" id="IPR038385">
    <property type="entry name" value="Sua5/YwlC_C"/>
</dbReference>
<evidence type="ECO:0000256" key="13">
    <source>
        <dbReference type="PIRNR" id="PIRNR004930"/>
    </source>
</evidence>
<dbReference type="InterPro" id="IPR050156">
    <property type="entry name" value="TC-AMP_synthase_SUA5"/>
</dbReference>
<dbReference type="GO" id="GO:0061710">
    <property type="term" value="F:L-threonylcarbamoyladenylate synthase"/>
    <property type="evidence" value="ECO:0007669"/>
    <property type="project" value="UniProtKB-EC"/>
</dbReference>
<keyword evidence="8 13" id="KW-0548">Nucleotidyltransferase</keyword>
<dbReference type="GO" id="GO:0006450">
    <property type="term" value="P:regulation of translational fidelity"/>
    <property type="evidence" value="ECO:0007669"/>
    <property type="project" value="TreeGrafter"/>
</dbReference>
<comment type="similarity">
    <text evidence="2 13">Belongs to the SUA5 family.</text>
</comment>
<evidence type="ECO:0000313" key="18">
    <source>
        <dbReference type="Proteomes" id="UP001146793"/>
    </source>
</evidence>
<dbReference type="FunFam" id="3.90.870.10:FF:000009">
    <property type="entry name" value="Threonylcarbamoyl-AMP synthase, putative"/>
    <property type="match status" value="1"/>
</dbReference>
<dbReference type="Pfam" id="PF03481">
    <property type="entry name" value="Sua5_C"/>
    <property type="match status" value="1"/>
</dbReference>
<evidence type="ECO:0000256" key="8">
    <source>
        <dbReference type="ARBA" id="ARBA00022695"/>
    </source>
</evidence>
<comment type="subcellular location">
    <subcellularLocation>
        <location evidence="1 13">Cytoplasm</location>
    </subcellularLocation>
</comment>
<keyword evidence="10 13" id="KW-0067">ATP-binding</keyword>
<evidence type="ECO:0000256" key="6">
    <source>
        <dbReference type="ARBA" id="ARBA00022679"/>
    </source>
</evidence>
<evidence type="ECO:0000256" key="1">
    <source>
        <dbReference type="ARBA" id="ARBA00004496"/>
    </source>
</evidence>
<feature type="binding site" evidence="14">
    <location>
        <position position="63"/>
    </location>
    <ligand>
        <name>ATP</name>
        <dbReference type="ChEBI" id="CHEBI:30616"/>
    </ligand>
</feature>
<keyword evidence="6 13" id="KW-0808">Transferase</keyword>
<feature type="binding site" evidence="14">
    <location>
        <position position="140"/>
    </location>
    <ligand>
        <name>L-threonine</name>
        <dbReference type="ChEBI" id="CHEBI:57926"/>
    </ligand>
</feature>
<evidence type="ECO:0000256" key="11">
    <source>
        <dbReference type="ARBA" id="ARBA00029774"/>
    </source>
</evidence>
<organism evidence="17 18">
    <name type="scientific">Anaeramoeba flamelloides</name>
    <dbReference type="NCBI Taxonomy" id="1746091"/>
    <lineage>
        <taxon>Eukaryota</taxon>
        <taxon>Metamonada</taxon>
        <taxon>Anaeramoebidae</taxon>
        <taxon>Anaeramoeba</taxon>
    </lineage>
</organism>
<protein>
    <recommendedName>
        <fullName evidence="4 13">Threonylcarbamoyl-AMP synthase</fullName>
        <shortName evidence="13">TC-AMP synthase</shortName>
        <ecNumber evidence="3 13">2.7.7.87</ecNumber>
    </recommendedName>
    <alternativeName>
        <fullName evidence="11 13">L-threonylcarbamoyladenylate synthase</fullName>
    </alternativeName>
</protein>
<evidence type="ECO:0000256" key="7">
    <source>
        <dbReference type="ARBA" id="ARBA00022694"/>
    </source>
</evidence>
<dbReference type="PANTHER" id="PTHR17490">
    <property type="entry name" value="SUA5"/>
    <property type="match status" value="1"/>
</dbReference>